<evidence type="ECO:0000313" key="5">
    <source>
        <dbReference type="Proteomes" id="UP000694308"/>
    </source>
</evidence>
<dbReference type="PANTHER" id="PTHR43252">
    <property type="entry name" value="TRANSCRIPTIONAL REGULATOR YQJI"/>
    <property type="match status" value="1"/>
</dbReference>
<dbReference type="InterPro" id="IPR005149">
    <property type="entry name" value="Tscrpt_reg_PadR_N"/>
</dbReference>
<dbReference type="Pfam" id="PF10400">
    <property type="entry name" value="Vir_act_alpha_C"/>
    <property type="match status" value="1"/>
</dbReference>
<keyword evidence="5" id="KW-1185">Reference proteome</keyword>
<organism evidence="4 5">
    <name type="scientific">Clostridium thailandense</name>
    <dbReference type="NCBI Taxonomy" id="2794346"/>
    <lineage>
        <taxon>Bacteria</taxon>
        <taxon>Bacillati</taxon>
        <taxon>Bacillota</taxon>
        <taxon>Clostridia</taxon>
        <taxon>Eubacteriales</taxon>
        <taxon>Clostridiaceae</taxon>
        <taxon>Clostridium</taxon>
    </lineage>
</organism>
<protein>
    <submittedName>
        <fullName evidence="4">PadR family transcriptional regulator</fullName>
    </submittedName>
</protein>
<dbReference type="Proteomes" id="UP000694308">
    <property type="component" value="Unassembled WGS sequence"/>
</dbReference>
<evidence type="ECO:0000259" key="2">
    <source>
        <dbReference type="Pfam" id="PF03551"/>
    </source>
</evidence>
<sequence>MAKVNKTKYAILGVLSQMSGSGYDIKKMCDSSIAYFWNENYGHIYPVLKKMESEELITKKTEQEEGRPVKNVYSITDKGREELKEWLMLPVEHGPVRSEFLLKIFFSRDIDINNIIEKVQREKEQCEKNLEEYLKVEKFLKAKEESIGKKNLVLWLSTLTYGRYDEESKIKWCQETIKSLEIIKDL</sequence>
<dbReference type="AlphaFoldDB" id="A0A949U486"/>
<feature type="domain" description="Transcription regulator PadR C-terminal" evidence="3">
    <location>
        <begin position="96"/>
        <end position="181"/>
    </location>
</feature>
<keyword evidence="1" id="KW-0175">Coiled coil</keyword>
<dbReference type="Pfam" id="PF03551">
    <property type="entry name" value="PadR"/>
    <property type="match status" value="1"/>
</dbReference>
<dbReference type="RefSeq" id="WP_218323222.1">
    <property type="nucleotide sequence ID" value="NZ_JAEEGC010000161.1"/>
</dbReference>
<evidence type="ECO:0000256" key="1">
    <source>
        <dbReference type="SAM" id="Coils"/>
    </source>
</evidence>
<comment type="caution">
    <text evidence="4">The sequence shown here is derived from an EMBL/GenBank/DDBJ whole genome shotgun (WGS) entry which is preliminary data.</text>
</comment>
<dbReference type="EMBL" id="JAEEGC010000161">
    <property type="protein sequence ID" value="MBV7276178.1"/>
    <property type="molecule type" value="Genomic_DNA"/>
</dbReference>
<gene>
    <name evidence="4" type="ORF">I6U48_25170</name>
</gene>
<accession>A0A949U486</accession>
<name>A0A949U486_9CLOT</name>
<evidence type="ECO:0000313" key="4">
    <source>
        <dbReference type="EMBL" id="MBV7276178.1"/>
    </source>
</evidence>
<dbReference type="PANTHER" id="PTHR43252:SF6">
    <property type="entry name" value="NEGATIVE TRANSCRIPTION REGULATOR PADR"/>
    <property type="match status" value="1"/>
</dbReference>
<dbReference type="InterPro" id="IPR018309">
    <property type="entry name" value="Tscrpt_reg_PadR_C"/>
</dbReference>
<reference evidence="4" key="1">
    <citation type="submission" date="2020-12" db="EMBL/GenBank/DDBJ databases">
        <title>Clostridium thailandense sp. nov., a novel acetogenic bacterium isolated from peat land soil in Thailand.</title>
        <authorList>
            <person name="Chaikitkaew S."/>
            <person name="Birkeland N.K."/>
        </authorList>
    </citation>
    <scope>NUCLEOTIDE SEQUENCE</scope>
    <source>
        <strain evidence="4">PL3</strain>
    </source>
</reference>
<feature type="domain" description="Transcription regulator PadR N-terminal" evidence="2">
    <location>
        <begin position="11"/>
        <end position="85"/>
    </location>
</feature>
<evidence type="ECO:0000259" key="3">
    <source>
        <dbReference type="Pfam" id="PF10400"/>
    </source>
</evidence>
<feature type="coiled-coil region" evidence="1">
    <location>
        <begin position="112"/>
        <end position="143"/>
    </location>
</feature>
<proteinExistence type="predicted"/>